<feature type="transmembrane region" description="Helical" evidence="9">
    <location>
        <begin position="232"/>
        <end position="256"/>
    </location>
</feature>
<dbReference type="PANTHER" id="PTHR46206:SF1">
    <property type="entry name" value="P450, PUTATIVE (EUROFUNG)-RELATED"/>
    <property type="match status" value="1"/>
</dbReference>
<evidence type="ECO:0000256" key="2">
    <source>
        <dbReference type="ARBA" id="ARBA00010617"/>
    </source>
</evidence>
<comment type="similarity">
    <text evidence="2">Belongs to the cytochrome P450 family.</text>
</comment>
<evidence type="ECO:0000313" key="11">
    <source>
        <dbReference type="Proteomes" id="UP000326950"/>
    </source>
</evidence>
<keyword evidence="9" id="KW-0472">Membrane</keyword>
<keyword evidence="11" id="KW-1185">Reference proteome</keyword>
<name>A0A5N6UVG5_ASPTM</name>
<sequence length="526" mass="59777">MLDFLPSLIIWTTAVAVVLGIFLHSLVRAERVPPSMEWAGRRNNFFGNVRACAREYTAGLNTIISGYKGFSRVGQPFILPTAGFEPQVMLPKEHIKWLIDQPEDVLSHRLVQGEKMGIRYVLPALDYTSDMSIIEAIRVHLTRNLGKVQGALVDEMRRATDATFGLDDQAWRQVNLLDTMNKIVFKASGRILFGQTLCRNERFMRCLLRFSTWFGMGGILTGQLVPWQFRRVIGSLFAIPVGYYRALCTAYLWPLFTERFQNMRRQRDDPNVEYTPPEDLITWMFRAAFDMKTTTIETPKPLASRFTVLVGGAIGSSGVIATNTLLDLLASDPQQRYYEILRNEAESAFPTENDWSQSAALLRLQRTDSAIRESLRRNPPMLTGLSRQVMPEEGATLPSGQHVQQGAWIGFPVSGIHNDERFYDEPDVYTPFRFLPTGTTDEKISNNHGKAMLVTTSDTFLSFGHARHACPGRWFASHLLKLLLAYITMHYDIKPLQERPLNMVWGEHPIPPPQTSILVRRRKVAV</sequence>
<dbReference type="InterPro" id="IPR001128">
    <property type="entry name" value="Cyt_P450"/>
</dbReference>
<protein>
    <submittedName>
        <fullName evidence="10">Cytochrome P450</fullName>
    </submittedName>
</protein>
<dbReference type="PANTHER" id="PTHR46206">
    <property type="entry name" value="CYTOCHROME P450"/>
    <property type="match status" value="1"/>
</dbReference>
<feature type="transmembrane region" description="Helical" evidence="9">
    <location>
        <begin position="6"/>
        <end position="27"/>
    </location>
</feature>
<dbReference type="OrthoDB" id="1844152at2759"/>
<evidence type="ECO:0000313" key="10">
    <source>
        <dbReference type="EMBL" id="KAE8162642.1"/>
    </source>
</evidence>
<evidence type="ECO:0000256" key="8">
    <source>
        <dbReference type="PIRSR" id="PIRSR602403-1"/>
    </source>
</evidence>
<accession>A0A5N6UVG5</accession>
<keyword evidence="4 8" id="KW-0479">Metal-binding</keyword>
<feature type="transmembrane region" description="Helical" evidence="9">
    <location>
        <begin position="206"/>
        <end position="226"/>
    </location>
</feature>
<dbReference type="GO" id="GO:0019748">
    <property type="term" value="P:secondary metabolic process"/>
    <property type="evidence" value="ECO:0007669"/>
    <property type="project" value="UniProtKB-ARBA"/>
</dbReference>
<proteinExistence type="inferred from homology"/>
<evidence type="ECO:0000256" key="3">
    <source>
        <dbReference type="ARBA" id="ARBA00022617"/>
    </source>
</evidence>
<keyword evidence="5" id="KW-0560">Oxidoreductase</keyword>
<dbReference type="Gene3D" id="1.10.630.10">
    <property type="entry name" value="Cytochrome P450"/>
    <property type="match status" value="1"/>
</dbReference>
<dbReference type="PRINTS" id="PR00465">
    <property type="entry name" value="EP450IV"/>
</dbReference>
<evidence type="ECO:0000256" key="1">
    <source>
        <dbReference type="ARBA" id="ARBA00001971"/>
    </source>
</evidence>
<keyword evidence="9" id="KW-1133">Transmembrane helix</keyword>
<dbReference type="EMBL" id="ML738626">
    <property type="protein sequence ID" value="KAE8162642.1"/>
    <property type="molecule type" value="Genomic_DNA"/>
</dbReference>
<evidence type="ECO:0000256" key="9">
    <source>
        <dbReference type="SAM" id="Phobius"/>
    </source>
</evidence>
<evidence type="ECO:0000256" key="7">
    <source>
        <dbReference type="ARBA" id="ARBA00023033"/>
    </source>
</evidence>
<dbReference type="Proteomes" id="UP000326950">
    <property type="component" value="Unassembled WGS sequence"/>
</dbReference>
<dbReference type="GO" id="GO:0016705">
    <property type="term" value="F:oxidoreductase activity, acting on paired donors, with incorporation or reduction of molecular oxygen"/>
    <property type="evidence" value="ECO:0007669"/>
    <property type="project" value="InterPro"/>
</dbReference>
<keyword evidence="6 8" id="KW-0408">Iron</keyword>
<feature type="binding site" description="axial binding residue" evidence="8">
    <location>
        <position position="470"/>
    </location>
    <ligand>
        <name>heme</name>
        <dbReference type="ChEBI" id="CHEBI:30413"/>
    </ligand>
    <ligandPart>
        <name>Fe</name>
        <dbReference type="ChEBI" id="CHEBI:18248"/>
    </ligandPart>
</feature>
<reference evidence="10 11" key="1">
    <citation type="submission" date="2019-04" db="EMBL/GenBank/DDBJ databases">
        <title>Friends and foes A comparative genomics study of 23 Aspergillus species from section Flavi.</title>
        <authorList>
            <consortium name="DOE Joint Genome Institute"/>
            <person name="Kjaerbolling I."/>
            <person name="Vesth T."/>
            <person name="Frisvad J.C."/>
            <person name="Nybo J.L."/>
            <person name="Theobald S."/>
            <person name="Kildgaard S."/>
            <person name="Isbrandt T."/>
            <person name="Kuo A."/>
            <person name="Sato A."/>
            <person name="Lyhne E.K."/>
            <person name="Kogle M.E."/>
            <person name="Wiebenga A."/>
            <person name="Kun R.S."/>
            <person name="Lubbers R.J."/>
            <person name="Makela M.R."/>
            <person name="Barry K."/>
            <person name="Chovatia M."/>
            <person name="Clum A."/>
            <person name="Daum C."/>
            <person name="Haridas S."/>
            <person name="He G."/>
            <person name="LaButti K."/>
            <person name="Lipzen A."/>
            <person name="Mondo S."/>
            <person name="Riley R."/>
            <person name="Salamov A."/>
            <person name="Simmons B.A."/>
            <person name="Magnuson J.K."/>
            <person name="Henrissat B."/>
            <person name="Mortensen U.H."/>
            <person name="Larsen T.O."/>
            <person name="Devries R.P."/>
            <person name="Grigoriev I.V."/>
            <person name="Machida M."/>
            <person name="Baker S.E."/>
            <person name="Andersen M.R."/>
        </authorList>
    </citation>
    <scope>NUCLEOTIDE SEQUENCE [LARGE SCALE GENOMIC DNA]</scope>
    <source>
        <strain evidence="10 11">CBS 117626</strain>
    </source>
</reference>
<dbReference type="GO" id="GO:0004497">
    <property type="term" value="F:monooxygenase activity"/>
    <property type="evidence" value="ECO:0007669"/>
    <property type="project" value="UniProtKB-KW"/>
</dbReference>
<gene>
    <name evidence="10" type="ORF">BDV40DRAFT_312318</name>
</gene>
<keyword evidence="7" id="KW-0503">Monooxygenase</keyword>
<dbReference type="GO" id="GO:0005506">
    <property type="term" value="F:iron ion binding"/>
    <property type="evidence" value="ECO:0007669"/>
    <property type="project" value="InterPro"/>
</dbReference>
<dbReference type="Pfam" id="PF00067">
    <property type="entry name" value="p450"/>
    <property type="match status" value="1"/>
</dbReference>
<dbReference type="InterPro" id="IPR036396">
    <property type="entry name" value="Cyt_P450_sf"/>
</dbReference>
<organism evidence="10 11">
    <name type="scientific">Aspergillus tamarii</name>
    <dbReference type="NCBI Taxonomy" id="41984"/>
    <lineage>
        <taxon>Eukaryota</taxon>
        <taxon>Fungi</taxon>
        <taxon>Dikarya</taxon>
        <taxon>Ascomycota</taxon>
        <taxon>Pezizomycotina</taxon>
        <taxon>Eurotiomycetes</taxon>
        <taxon>Eurotiomycetidae</taxon>
        <taxon>Eurotiales</taxon>
        <taxon>Aspergillaceae</taxon>
        <taxon>Aspergillus</taxon>
        <taxon>Aspergillus subgen. Circumdati</taxon>
    </lineage>
</organism>
<evidence type="ECO:0000256" key="4">
    <source>
        <dbReference type="ARBA" id="ARBA00022723"/>
    </source>
</evidence>
<dbReference type="SUPFAM" id="SSF48264">
    <property type="entry name" value="Cytochrome P450"/>
    <property type="match status" value="1"/>
</dbReference>
<evidence type="ECO:0000256" key="5">
    <source>
        <dbReference type="ARBA" id="ARBA00023002"/>
    </source>
</evidence>
<dbReference type="GO" id="GO:0020037">
    <property type="term" value="F:heme binding"/>
    <property type="evidence" value="ECO:0007669"/>
    <property type="project" value="InterPro"/>
</dbReference>
<comment type="cofactor">
    <cofactor evidence="1 8">
        <name>heme</name>
        <dbReference type="ChEBI" id="CHEBI:30413"/>
    </cofactor>
</comment>
<evidence type="ECO:0000256" key="6">
    <source>
        <dbReference type="ARBA" id="ARBA00023004"/>
    </source>
</evidence>
<dbReference type="InterPro" id="IPR002403">
    <property type="entry name" value="Cyt_P450_E_grp-IV"/>
</dbReference>
<keyword evidence="3 8" id="KW-0349">Heme</keyword>
<dbReference type="AlphaFoldDB" id="A0A5N6UVG5"/>
<dbReference type="CDD" id="cd11041">
    <property type="entry name" value="CYP503A1-like"/>
    <property type="match status" value="1"/>
</dbReference>
<keyword evidence="9" id="KW-0812">Transmembrane</keyword>